<name>A0ABQ6HRT3_9MICO</name>
<feature type="domain" description="Thioredoxin" evidence="4">
    <location>
        <begin position="1"/>
        <end position="146"/>
    </location>
</feature>
<feature type="region of interest" description="Disordered" evidence="3">
    <location>
        <begin position="477"/>
        <end position="522"/>
    </location>
</feature>
<evidence type="ECO:0000313" key="6">
    <source>
        <dbReference type="Proteomes" id="UP001157109"/>
    </source>
</evidence>
<dbReference type="Gene3D" id="2.120.10.30">
    <property type="entry name" value="TolB, C-terminal domain"/>
    <property type="match status" value="1"/>
</dbReference>
<dbReference type="PANTHER" id="PTHR46388:SF2">
    <property type="entry name" value="NHL REPEAT-CONTAINING PROTEIN 2"/>
    <property type="match status" value="1"/>
</dbReference>
<dbReference type="PROSITE" id="PS51125">
    <property type="entry name" value="NHL"/>
    <property type="match status" value="1"/>
</dbReference>
<sequence length="522" mass="55330">MAARLRAPELVGRGWLNTGGAEVRLADLRGKVVVLDFWTFCCVNCLHVLDELRPVEERFADELVIVGVHSPKFLHEADPDALAAAVERYAVHHPVLDDPDLVTWQAYTARAWPTLVVIDPEGYIVASMSGEGHAHGLTSLVEELVAEHEAKGTLHRGSGPFVAPTPAETPLRFPGKLVALPDGSFLVSDTAHGEIAWLESDLETERDRIGGFGEPQGLCLLPVEVAARVGYEVVVADAERHQVYGISLGDKQVRVLAGTGQQLRERSGGGPALAQDLSTPWDVAWWEGRLVIAMAGVHQLWALELGQLDSLSDNDSPADSLSVLAGTSAEGIRDGAGSQAWFAQTSGLAVGDDGTLWLADSETSALRSVTTAEGGTVEVRAVVGRGLFDFGHVDGPAADALLQHPLGVGVLPDGRVAIADTYNGAIRVYDPATETVRTAATGLAEPSDVLVDPHDGTLLVVESAAHRVVRIALPDQGSRVEGRGTPPIGRRPRWRLESCGCRSTSGRPPARSSTCAGATRPS</sequence>
<dbReference type="InterPro" id="IPR012336">
    <property type="entry name" value="Thioredoxin-like_fold"/>
</dbReference>
<dbReference type="SUPFAM" id="SSF101898">
    <property type="entry name" value="NHL repeat"/>
    <property type="match status" value="1"/>
</dbReference>
<dbReference type="EMBL" id="BSUJ01000001">
    <property type="protein sequence ID" value="GMA21175.1"/>
    <property type="molecule type" value="Genomic_DNA"/>
</dbReference>
<dbReference type="PANTHER" id="PTHR46388">
    <property type="entry name" value="NHL REPEAT-CONTAINING PROTEIN 2"/>
    <property type="match status" value="1"/>
</dbReference>
<evidence type="ECO:0000313" key="5">
    <source>
        <dbReference type="EMBL" id="GMA21175.1"/>
    </source>
</evidence>
<protein>
    <recommendedName>
        <fullName evidence="4">Thioredoxin domain-containing protein</fullName>
    </recommendedName>
</protein>
<dbReference type="Pfam" id="PF13905">
    <property type="entry name" value="Thioredoxin_8"/>
    <property type="match status" value="1"/>
</dbReference>
<dbReference type="SUPFAM" id="SSF52833">
    <property type="entry name" value="Thioredoxin-like"/>
    <property type="match status" value="1"/>
</dbReference>
<dbReference type="InterPro" id="IPR036249">
    <property type="entry name" value="Thioredoxin-like_sf"/>
</dbReference>
<dbReference type="PROSITE" id="PS51352">
    <property type="entry name" value="THIOREDOXIN_2"/>
    <property type="match status" value="1"/>
</dbReference>
<proteinExistence type="predicted"/>
<keyword evidence="6" id="KW-1185">Reference proteome</keyword>
<organism evidence="5 6">
    <name type="scientific">Arsenicicoccus piscis</name>
    <dbReference type="NCBI Taxonomy" id="673954"/>
    <lineage>
        <taxon>Bacteria</taxon>
        <taxon>Bacillati</taxon>
        <taxon>Actinomycetota</taxon>
        <taxon>Actinomycetes</taxon>
        <taxon>Micrococcales</taxon>
        <taxon>Intrasporangiaceae</taxon>
        <taxon>Arsenicicoccus</taxon>
    </lineage>
</organism>
<evidence type="ECO:0000256" key="1">
    <source>
        <dbReference type="ARBA" id="ARBA00022737"/>
    </source>
</evidence>
<dbReference type="InterPro" id="IPR011042">
    <property type="entry name" value="6-blade_b-propeller_TolB-like"/>
</dbReference>
<feature type="repeat" description="NHL" evidence="2">
    <location>
        <begin position="402"/>
        <end position="432"/>
    </location>
</feature>
<dbReference type="Proteomes" id="UP001157109">
    <property type="component" value="Unassembled WGS sequence"/>
</dbReference>
<dbReference type="InterPro" id="IPR001258">
    <property type="entry name" value="NHL_repeat"/>
</dbReference>
<dbReference type="Gene3D" id="3.40.30.10">
    <property type="entry name" value="Glutaredoxin"/>
    <property type="match status" value="1"/>
</dbReference>
<evidence type="ECO:0000259" key="4">
    <source>
        <dbReference type="PROSITE" id="PS51352"/>
    </source>
</evidence>
<gene>
    <name evidence="5" type="ORF">GCM10025862_31960</name>
</gene>
<evidence type="ECO:0000256" key="2">
    <source>
        <dbReference type="PROSITE-ProRule" id="PRU00504"/>
    </source>
</evidence>
<keyword evidence="1" id="KW-0677">Repeat</keyword>
<evidence type="ECO:0000256" key="3">
    <source>
        <dbReference type="SAM" id="MobiDB-lite"/>
    </source>
</evidence>
<dbReference type="InterPro" id="IPR013766">
    <property type="entry name" value="Thioredoxin_domain"/>
</dbReference>
<dbReference type="Pfam" id="PF01436">
    <property type="entry name" value="NHL"/>
    <property type="match status" value="1"/>
</dbReference>
<reference evidence="6" key="1">
    <citation type="journal article" date="2019" name="Int. J. Syst. Evol. Microbiol.">
        <title>The Global Catalogue of Microorganisms (GCM) 10K type strain sequencing project: providing services to taxonomists for standard genome sequencing and annotation.</title>
        <authorList>
            <consortium name="The Broad Institute Genomics Platform"/>
            <consortium name="The Broad Institute Genome Sequencing Center for Infectious Disease"/>
            <person name="Wu L."/>
            <person name="Ma J."/>
        </authorList>
    </citation>
    <scope>NUCLEOTIDE SEQUENCE [LARGE SCALE GENOMIC DNA]</scope>
    <source>
        <strain evidence="6">NBRC 105830</strain>
    </source>
</reference>
<accession>A0ABQ6HRT3</accession>
<comment type="caution">
    <text evidence="5">The sequence shown here is derived from an EMBL/GenBank/DDBJ whole genome shotgun (WGS) entry which is preliminary data.</text>
</comment>
<feature type="compositionally biased region" description="Polar residues" evidence="3">
    <location>
        <begin position="501"/>
        <end position="522"/>
    </location>
</feature>